<evidence type="ECO:0000313" key="2">
    <source>
        <dbReference type="Proteomes" id="UP000552241"/>
    </source>
</evidence>
<gene>
    <name evidence="1" type="ORF">HU137_00360</name>
</gene>
<sequence length="79" mass="9332">MKTLLLLLLILMVFGMIKAQNTGHLHYQLEFSSNNHDMHSIEGSYMDFYFTPESTRMYWNRGSFMRLNTIIVLKNEKGI</sequence>
<proteinExistence type="predicted"/>
<comment type="caution">
    <text evidence="1">The sequence shown here is derived from an EMBL/GenBank/DDBJ whole genome shotgun (WGS) entry which is preliminary data.</text>
</comment>
<dbReference type="EMBL" id="JACDZE010000001">
    <property type="protein sequence ID" value="MBA5628216.1"/>
    <property type="molecule type" value="Genomic_DNA"/>
</dbReference>
<evidence type="ECO:0008006" key="3">
    <source>
        <dbReference type="Google" id="ProtNLM"/>
    </source>
</evidence>
<reference evidence="1 2" key="1">
    <citation type="submission" date="2020-07" db="EMBL/GenBank/DDBJ databases">
        <title>Moheibacter lacus sp. nov., a member of the family Flavobacteriaceae isolated from freshwater lake sediment.</title>
        <authorList>
            <person name="Liu Y."/>
        </authorList>
    </citation>
    <scope>NUCLEOTIDE SEQUENCE [LARGE SCALE GENOMIC DNA]</scope>
    <source>
        <strain evidence="1 2">BDHS18</strain>
    </source>
</reference>
<name>A0A838ZL41_9FLAO</name>
<organism evidence="1 2">
    <name type="scientific">Moheibacter lacus</name>
    <dbReference type="NCBI Taxonomy" id="2745851"/>
    <lineage>
        <taxon>Bacteria</taxon>
        <taxon>Pseudomonadati</taxon>
        <taxon>Bacteroidota</taxon>
        <taxon>Flavobacteriia</taxon>
        <taxon>Flavobacteriales</taxon>
        <taxon>Weeksellaceae</taxon>
        <taxon>Moheibacter</taxon>
    </lineage>
</organism>
<protein>
    <recommendedName>
        <fullName evidence="3">GLPGLI family protein</fullName>
    </recommendedName>
</protein>
<dbReference type="RefSeq" id="WP_182041829.1">
    <property type="nucleotide sequence ID" value="NZ_JACDZE010000001.1"/>
</dbReference>
<dbReference type="AlphaFoldDB" id="A0A838ZL41"/>
<evidence type="ECO:0000313" key="1">
    <source>
        <dbReference type="EMBL" id="MBA5628216.1"/>
    </source>
</evidence>
<accession>A0A838ZL41</accession>
<dbReference type="Proteomes" id="UP000552241">
    <property type="component" value="Unassembled WGS sequence"/>
</dbReference>
<keyword evidence="2" id="KW-1185">Reference proteome</keyword>